<gene>
    <name evidence="8" type="ORF">BGZ65_001429</name>
</gene>
<evidence type="ECO:0000313" key="8">
    <source>
        <dbReference type="EMBL" id="KAG0006942.1"/>
    </source>
</evidence>
<evidence type="ECO:0000313" key="9">
    <source>
        <dbReference type="Proteomes" id="UP000749646"/>
    </source>
</evidence>
<feature type="transmembrane region" description="Helical" evidence="6">
    <location>
        <begin position="43"/>
        <end position="62"/>
    </location>
</feature>
<evidence type="ECO:0000256" key="1">
    <source>
        <dbReference type="ARBA" id="ARBA00007992"/>
    </source>
</evidence>
<dbReference type="OrthoDB" id="655030at2759"/>
<dbReference type="AlphaFoldDB" id="A0A9P6MLI6"/>
<keyword evidence="4" id="KW-0560">Oxidoreductase</keyword>
<dbReference type="PRINTS" id="PR00420">
    <property type="entry name" value="RNGMNOXGNASE"/>
</dbReference>
<dbReference type="InterPro" id="IPR002938">
    <property type="entry name" value="FAD-bd"/>
</dbReference>
<keyword evidence="3" id="KW-0274">FAD</keyword>
<reference evidence="8" key="1">
    <citation type="journal article" date="2020" name="Fungal Divers.">
        <title>Resolving the Mortierellaceae phylogeny through synthesis of multi-gene phylogenetics and phylogenomics.</title>
        <authorList>
            <person name="Vandepol N."/>
            <person name="Liber J."/>
            <person name="Desiro A."/>
            <person name="Na H."/>
            <person name="Kennedy M."/>
            <person name="Barry K."/>
            <person name="Grigoriev I.V."/>
            <person name="Miller A.N."/>
            <person name="O'Donnell K."/>
            <person name="Stajich J.E."/>
            <person name="Bonito G."/>
        </authorList>
    </citation>
    <scope>NUCLEOTIDE SEQUENCE</scope>
    <source>
        <strain evidence="8">MES-2147</strain>
    </source>
</reference>
<feature type="compositionally biased region" description="Polar residues" evidence="5">
    <location>
        <begin position="1"/>
        <end position="23"/>
    </location>
</feature>
<dbReference type="PANTHER" id="PTHR47356:SF2">
    <property type="entry name" value="FAD-BINDING DOMAIN-CONTAINING PROTEIN-RELATED"/>
    <property type="match status" value="1"/>
</dbReference>
<accession>A0A9P6MLI6</accession>
<organism evidence="8 9">
    <name type="scientific">Modicella reniformis</name>
    <dbReference type="NCBI Taxonomy" id="1440133"/>
    <lineage>
        <taxon>Eukaryota</taxon>
        <taxon>Fungi</taxon>
        <taxon>Fungi incertae sedis</taxon>
        <taxon>Mucoromycota</taxon>
        <taxon>Mortierellomycotina</taxon>
        <taxon>Mortierellomycetes</taxon>
        <taxon>Mortierellales</taxon>
        <taxon>Mortierellaceae</taxon>
        <taxon>Modicella</taxon>
    </lineage>
</organism>
<comment type="caution">
    <text evidence="8">The sequence shown here is derived from an EMBL/GenBank/DDBJ whole genome shotgun (WGS) entry which is preliminary data.</text>
</comment>
<evidence type="ECO:0000256" key="3">
    <source>
        <dbReference type="ARBA" id="ARBA00022827"/>
    </source>
</evidence>
<keyword evidence="6" id="KW-0812">Transmembrane</keyword>
<evidence type="ECO:0000259" key="7">
    <source>
        <dbReference type="Pfam" id="PF01494"/>
    </source>
</evidence>
<evidence type="ECO:0000256" key="5">
    <source>
        <dbReference type="SAM" id="MobiDB-lite"/>
    </source>
</evidence>
<dbReference type="SUPFAM" id="SSF51905">
    <property type="entry name" value="FAD/NAD(P)-binding domain"/>
    <property type="match status" value="1"/>
</dbReference>
<protein>
    <recommendedName>
        <fullName evidence="7">FAD-binding domain-containing protein</fullName>
    </recommendedName>
</protein>
<comment type="similarity">
    <text evidence="1">Belongs to the paxM FAD-dependent monooxygenase family.</text>
</comment>
<dbReference type="Pfam" id="PF01494">
    <property type="entry name" value="FAD_binding_3"/>
    <property type="match status" value="1"/>
</dbReference>
<evidence type="ECO:0000256" key="2">
    <source>
        <dbReference type="ARBA" id="ARBA00022630"/>
    </source>
</evidence>
<sequence length="478" mass="53253">MSSSAEQTPLFQASNQVNPQPKLSSGKLDRNNLRRRPASTIRVSRVLIAGGGFGGLFLAILLDRLGIPFYIFDGGAKIQHLGGALCLGPSVLTVLEQLGLTSILASVSLPCRSLDIYDSKLKMMGSVGMKGNTDATGYEDIVCTRLNLYELLMAQLHPDSIVMGKKILSFEENELGINVCCSDNMIYCGDILVGADGVHSRIRQVLYRTLDKKGLLPRSDKERFTPNYVFVAGVAKQQSPDKYPALKKPFVHLSTVVGPKGTGWHAVNIPDDQICWAMWKPIDKTEVSLEESFENTVFEYVNTESVVKFFRNMPCPLGGHMGELVDTTSEELKSKLLPWAGIGEANEIHDAIVLANCLLELKDLGLKNITGAFRDYYEQRYPRVKSQFSSSRATTKLVIGQSFSERLTRYAYLNWVPSSVRQRMFDDNAAYRPQVSFIPKAENRGTTAVIPMKPTRRWTEEEVSRRIANVWGRRSATI</sequence>
<dbReference type="Gene3D" id="3.50.50.60">
    <property type="entry name" value="FAD/NAD(P)-binding domain"/>
    <property type="match status" value="1"/>
</dbReference>
<feature type="domain" description="FAD-binding" evidence="7">
    <location>
        <begin position="45"/>
        <end position="206"/>
    </location>
</feature>
<dbReference type="InterPro" id="IPR036188">
    <property type="entry name" value="FAD/NAD-bd_sf"/>
</dbReference>
<evidence type="ECO:0000256" key="6">
    <source>
        <dbReference type="SAM" id="Phobius"/>
    </source>
</evidence>
<keyword evidence="6" id="KW-0472">Membrane</keyword>
<feature type="region of interest" description="Disordered" evidence="5">
    <location>
        <begin position="1"/>
        <end position="31"/>
    </location>
</feature>
<dbReference type="InterPro" id="IPR050562">
    <property type="entry name" value="FAD_mOase_fung"/>
</dbReference>
<evidence type="ECO:0000256" key="4">
    <source>
        <dbReference type="ARBA" id="ARBA00023002"/>
    </source>
</evidence>
<dbReference type="GO" id="GO:0071949">
    <property type="term" value="F:FAD binding"/>
    <property type="evidence" value="ECO:0007669"/>
    <property type="project" value="InterPro"/>
</dbReference>
<keyword evidence="2" id="KW-0285">Flavoprotein</keyword>
<dbReference type="PANTHER" id="PTHR47356">
    <property type="entry name" value="FAD-DEPENDENT MONOOXYGENASE ASQG-RELATED"/>
    <property type="match status" value="1"/>
</dbReference>
<dbReference type="EMBL" id="JAAAHW010000033">
    <property type="protein sequence ID" value="KAG0006942.1"/>
    <property type="molecule type" value="Genomic_DNA"/>
</dbReference>
<name>A0A9P6MLI6_9FUNG</name>
<dbReference type="GO" id="GO:0004497">
    <property type="term" value="F:monooxygenase activity"/>
    <property type="evidence" value="ECO:0007669"/>
    <property type="project" value="InterPro"/>
</dbReference>
<proteinExistence type="inferred from homology"/>
<keyword evidence="6" id="KW-1133">Transmembrane helix</keyword>
<dbReference type="Proteomes" id="UP000749646">
    <property type="component" value="Unassembled WGS sequence"/>
</dbReference>
<keyword evidence="9" id="KW-1185">Reference proteome</keyword>